<evidence type="ECO:0000256" key="1">
    <source>
        <dbReference type="SAM" id="Coils"/>
    </source>
</evidence>
<evidence type="ECO:0000313" key="3">
    <source>
        <dbReference type="EMBL" id="KAJ7084527.1"/>
    </source>
</evidence>
<comment type="caution">
    <text evidence="3">The sequence shown here is derived from an EMBL/GenBank/DDBJ whole genome shotgun (WGS) entry which is preliminary data.</text>
</comment>
<name>A0AAD6U0D0_9AGAR</name>
<reference evidence="3" key="1">
    <citation type="submission" date="2023-03" db="EMBL/GenBank/DDBJ databases">
        <title>Massive genome expansion in bonnet fungi (Mycena s.s.) driven by repeated elements and novel gene families across ecological guilds.</title>
        <authorList>
            <consortium name="Lawrence Berkeley National Laboratory"/>
            <person name="Harder C.B."/>
            <person name="Miyauchi S."/>
            <person name="Viragh M."/>
            <person name="Kuo A."/>
            <person name="Thoen E."/>
            <person name="Andreopoulos B."/>
            <person name="Lu D."/>
            <person name="Skrede I."/>
            <person name="Drula E."/>
            <person name="Henrissat B."/>
            <person name="Morin E."/>
            <person name="Kohler A."/>
            <person name="Barry K."/>
            <person name="LaButti K."/>
            <person name="Morin E."/>
            <person name="Salamov A."/>
            <person name="Lipzen A."/>
            <person name="Mereny Z."/>
            <person name="Hegedus B."/>
            <person name="Baldrian P."/>
            <person name="Stursova M."/>
            <person name="Weitz H."/>
            <person name="Taylor A."/>
            <person name="Grigoriev I.V."/>
            <person name="Nagy L.G."/>
            <person name="Martin F."/>
            <person name="Kauserud H."/>
        </authorList>
    </citation>
    <scope>NUCLEOTIDE SEQUENCE</scope>
    <source>
        <strain evidence="3">CBHHK173m</strain>
    </source>
</reference>
<feature type="region of interest" description="Disordered" evidence="2">
    <location>
        <begin position="506"/>
        <end position="544"/>
    </location>
</feature>
<accession>A0AAD6U0D0</accession>
<evidence type="ECO:0000256" key="2">
    <source>
        <dbReference type="SAM" id="MobiDB-lite"/>
    </source>
</evidence>
<dbReference type="AlphaFoldDB" id="A0AAD6U0D0"/>
<keyword evidence="4" id="KW-1185">Reference proteome</keyword>
<feature type="coiled-coil region" evidence="1">
    <location>
        <begin position="424"/>
        <end position="451"/>
    </location>
</feature>
<feature type="compositionally biased region" description="Low complexity" evidence="2">
    <location>
        <begin position="520"/>
        <end position="544"/>
    </location>
</feature>
<dbReference type="Proteomes" id="UP001222325">
    <property type="component" value="Unassembled WGS sequence"/>
</dbReference>
<sequence>MSPKRVPADPEVKAQRRQEALARYRASHAESLRTSSRKRMAQRRAEPVSGELQDERHGKKLEAAAVYRDRNREAIREADTERRRQAYIEENGLAAYKARELLRYVNKTQGVNEEHPPPRRPAPVLLTNQRKRRKLAIERPSEPSAPADASTHEEGATCPRAGLADPSKRRKQRPTHERPGAGRSTSSVVAGSHCGNILRLASPAPDCRGIPDELLLAPIPTWLSSQAAMSDGKPLSLPSSTVDAQVDEPLPPPSSTVDAQVDGPLPPPSSTVDAQVDGPLPPPSSKVDAQVDGPLPPPSSKVDAKVDVPSKVDAPVDAQNNERQAHLPHATEPTANTDGGPLPQAAADSLAVPSCPDLGAPVATTEVGAPESYQGSRAPSPGNEVVDLSDVSTPPASPSPPKAPRVRKTLRAPPRPDRLPLPSRVRAERAATRLEAAAQRAEAAAMRILEDAARTRARAVRVELTARRMSQQAEKIFYILQRAGEAARLIGQDADELVALLARPSSTGGAGGSSAGGDLGPSATGSGPSATGSGPSAGGDSSAPVPFASLVADEAFAEWFARQKLLAFV</sequence>
<gene>
    <name evidence="3" type="ORF">B0H15DRAFT_802299</name>
</gene>
<feature type="region of interest" description="Disordered" evidence="2">
    <location>
        <begin position="227"/>
        <end position="310"/>
    </location>
</feature>
<organism evidence="3 4">
    <name type="scientific">Mycena belliarum</name>
    <dbReference type="NCBI Taxonomy" id="1033014"/>
    <lineage>
        <taxon>Eukaryota</taxon>
        <taxon>Fungi</taxon>
        <taxon>Dikarya</taxon>
        <taxon>Basidiomycota</taxon>
        <taxon>Agaricomycotina</taxon>
        <taxon>Agaricomycetes</taxon>
        <taxon>Agaricomycetidae</taxon>
        <taxon>Agaricales</taxon>
        <taxon>Marasmiineae</taxon>
        <taxon>Mycenaceae</taxon>
        <taxon>Mycena</taxon>
    </lineage>
</organism>
<keyword evidence="1" id="KW-0175">Coiled coil</keyword>
<feature type="compositionally biased region" description="Gly residues" evidence="2">
    <location>
        <begin position="508"/>
        <end position="519"/>
    </location>
</feature>
<dbReference type="EMBL" id="JARJCN010000037">
    <property type="protein sequence ID" value="KAJ7084527.1"/>
    <property type="molecule type" value="Genomic_DNA"/>
</dbReference>
<feature type="compositionally biased region" description="Basic and acidic residues" evidence="2">
    <location>
        <begin position="1"/>
        <end position="31"/>
    </location>
</feature>
<feature type="region of interest" description="Disordered" evidence="2">
    <location>
        <begin position="1"/>
        <end position="60"/>
    </location>
</feature>
<proteinExistence type="predicted"/>
<feature type="region of interest" description="Disordered" evidence="2">
    <location>
        <begin position="326"/>
        <end position="421"/>
    </location>
</feature>
<protein>
    <submittedName>
        <fullName evidence="3">Uncharacterized protein</fullName>
    </submittedName>
</protein>
<feature type="region of interest" description="Disordered" evidence="2">
    <location>
        <begin position="108"/>
        <end position="190"/>
    </location>
</feature>
<evidence type="ECO:0000313" key="4">
    <source>
        <dbReference type="Proteomes" id="UP001222325"/>
    </source>
</evidence>